<dbReference type="EMBL" id="HBUE01257758">
    <property type="protein sequence ID" value="CAG6557447.1"/>
    <property type="molecule type" value="Transcribed_RNA"/>
</dbReference>
<name>A0A8D8GGB7_CULPI</name>
<protein>
    <submittedName>
        <fullName evidence="2">(northern house mosquito) hypothetical protein</fullName>
    </submittedName>
</protein>
<feature type="region of interest" description="Disordered" evidence="1">
    <location>
        <begin position="73"/>
        <end position="101"/>
    </location>
</feature>
<dbReference type="EMBL" id="HBUE01152752">
    <property type="protein sequence ID" value="CAG6506143.1"/>
    <property type="molecule type" value="Transcribed_RNA"/>
</dbReference>
<sequence length="101" mass="12191">MLTAIPAAATATATPTAVKERPTCWGFRWEWKPQRRRRMGTRWTYCRVGRTIGQVKRRWTIFRVWPRKRRTFSTKLRAKPTTRRESSPRTRSWRCTGLLRR</sequence>
<accession>A0A8D8GGB7</accession>
<proteinExistence type="predicted"/>
<organism evidence="2">
    <name type="scientific">Culex pipiens</name>
    <name type="common">House mosquito</name>
    <dbReference type="NCBI Taxonomy" id="7175"/>
    <lineage>
        <taxon>Eukaryota</taxon>
        <taxon>Metazoa</taxon>
        <taxon>Ecdysozoa</taxon>
        <taxon>Arthropoda</taxon>
        <taxon>Hexapoda</taxon>
        <taxon>Insecta</taxon>
        <taxon>Pterygota</taxon>
        <taxon>Neoptera</taxon>
        <taxon>Endopterygota</taxon>
        <taxon>Diptera</taxon>
        <taxon>Nematocera</taxon>
        <taxon>Culicoidea</taxon>
        <taxon>Culicidae</taxon>
        <taxon>Culicinae</taxon>
        <taxon>Culicini</taxon>
        <taxon>Culex</taxon>
        <taxon>Culex</taxon>
    </lineage>
</organism>
<evidence type="ECO:0000313" key="2">
    <source>
        <dbReference type="EMBL" id="CAG6506143.1"/>
    </source>
</evidence>
<reference evidence="2" key="1">
    <citation type="submission" date="2021-05" db="EMBL/GenBank/DDBJ databases">
        <authorList>
            <person name="Alioto T."/>
            <person name="Alioto T."/>
            <person name="Gomez Garrido J."/>
        </authorList>
    </citation>
    <scope>NUCLEOTIDE SEQUENCE</scope>
</reference>
<evidence type="ECO:0000256" key="1">
    <source>
        <dbReference type="SAM" id="MobiDB-lite"/>
    </source>
</evidence>
<dbReference type="EMBL" id="HBUE01029953">
    <property type="protein sequence ID" value="CAG6456087.1"/>
    <property type="molecule type" value="Transcribed_RNA"/>
</dbReference>
<dbReference type="AlphaFoldDB" id="A0A8D8GGB7"/>